<proteinExistence type="predicted"/>
<dbReference type="Pfam" id="PF00378">
    <property type="entry name" value="ECH_1"/>
    <property type="match status" value="1"/>
</dbReference>
<dbReference type="GO" id="GO:0003824">
    <property type="term" value="F:catalytic activity"/>
    <property type="evidence" value="ECO:0007669"/>
    <property type="project" value="InterPro"/>
</dbReference>
<dbReference type="SUPFAM" id="SSF53328">
    <property type="entry name" value="Formyltransferase"/>
    <property type="match status" value="1"/>
</dbReference>
<dbReference type="eggNOG" id="COG1024">
    <property type="taxonomic scope" value="Bacteria"/>
</dbReference>
<dbReference type="PATRIC" id="fig|1172190.3.peg.242"/>
<dbReference type="InterPro" id="IPR001753">
    <property type="entry name" value="Enoyl-CoA_hydra/iso"/>
</dbReference>
<protein>
    <submittedName>
        <fullName evidence="3">Hydrogenase</fullName>
    </submittedName>
</protein>
<dbReference type="InterPro" id="IPR036477">
    <property type="entry name" value="Formyl_transf_N_sf"/>
</dbReference>
<dbReference type="InterPro" id="IPR005793">
    <property type="entry name" value="Formyl_trans_C"/>
</dbReference>
<dbReference type="PANTHER" id="PTHR43388">
    <property type="entry name" value="HYDROGENASE MATURATION FACTOR HOXX"/>
    <property type="match status" value="1"/>
</dbReference>
<keyword evidence="4" id="KW-1185">Reference proteome</keyword>
<dbReference type="Pfam" id="PF00551">
    <property type="entry name" value="Formyl_trans_N"/>
    <property type="match status" value="1"/>
</dbReference>
<evidence type="ECO:0000259" key="1">
    <source>
        <dbReference type="Pfam" id="PF00551"/>
    </source>
</evidence>
<dbReference type="STRING" id="1172190.M947_01270"/>
<dbReference type="AlphaFoldDB" id="T0JQL2"/>
<dbReference type="InterPro" id="IPR002376">
    <property type="entry name" value="Formyl_transf_N"/>
</dbReference>
<accession>T0JQL2</accession>
<gene>
    <name evidence="3" type="ORF">M947_01270</name>
</gene>
<dbReference type="InterPro" id="IPR011034">
    <property type="entry name" value="Formyl_transferase-like_C_sf"/>
</dbReference>
<organism evidence="3 4">
    <name type="scientific">Sulfurimonas hongkongensis</name>
    <dbReference type="NCBI Taxonomy" id="1172190"/>
    <lineage>
        <taxon>Bacteria</taxon>
        <taxon>Pseudomonadati</taxon>
        <taxon>Campylobacterota</taxon>
        <taxon>Epsilonproteobacteria</taxon>
        <taxon>Campylobacterales</taxon>
        <taxon>Sulfurimonadaceae</taxon>
        <taxon>Sulfurimonas</taxon>
    </lineage>
</organism>
<dbReference type="CDD" id="cd06558">
    <property type="entry name" value="crotonase-like"/>
    <property type="match status" value="1"/>
</dbReference>
<dbReference type="Pfam" id="PF02911">
    <property type="entry name" value="Formyl_trans_C"/>
    <property type="match status" value="1"/>
</dbReference>
<dbReference type="PANTHER" id="PTHR43388:SF1">
    <property type="entry name" value="HYDROGENASE MATURATION FACTOR HOXX"/>
    <property type="match status" value="1"/>
</dbReference>
<dbReference type="SUPFAM" id="SSF50486">
    <property type="entry name" value="FMT C-terminal domain-like"/>
    <property type="match status" value="1"/>
</dbReference>
<dbReference type="CDD" id="cd08701">
    <property type="entry name" value="FMT_C_HypX"/>
    <property type="match status" value="1"/>
</dbReference>
<dbReference type="eggNOG" id="COG0223">
    <property type="taxonomic scope" value="Bacteria"/>
</dbReference>
<dbReference type="InterPro" id="IPR029045">
    <property type="entry name" value="ClpP/crotonase-like_dom_sf"/>
</dbReference>
<reference evidence="3 4" key="1">
    <citation type="submission" date="2013-07" db="EMBL/GenBank/DDBJ databases">
        <title>Sulfurimonas hongkongensis AST-10 Genome Sequencing.</title>
        <authorList>
            <person name="Cai L."/>
            <person name="Zhang T."/>
        </authorList>
    </citation>
    <scope>NUCLEOTIDE SEQUENCE [LARGE SCALE GENOMIC DNA]</scope>
    <source>
        <strain evidence="3 4">AST-10</strain>
    </source>
</reference>
<name>T0JQL2_9BACT</name>
<dbReference type="Gene3D" id="3.90.226.10">
    <property type="entry name" value="2-enoyl-CoA Hydratase, Chain A, domain 1"/>
    <property type="match status" value="1"/>
</dbReference>
<evidence type="ECO:0000259" key="2">
    <source>
        <dbReference type="Pfam" id="PF02911"/>
    </source>
</evidence>
<evidence type="ECO:0000313" key="3">
    <source>
        <dbReference type="EMBL" id="EQB40456.1"/>
    </source>
</evidence>
<dbReference type="Proteomes" id="UP000015520">
    <property type="component" value="Unassembled WGS sequence"/>
</dbReference>
<sequence>MMQSVEEFAPDIVFCPYLKKYLPKEIFLKTPTFILHPGIRGDRGHNSLDHAIREEKKEWGVVILRANEELDGGDVYAEVRFLMRGTYKASIYRNEVARAASKALKELLANLADKNFKPTPQLKSQMHHYLSQQDRAIDWEKETTKEIIKKIYMSDSYPGVKDEFLGLECYLFGAWQEESLRGEPKEIIAKRDGAICVGTVDGALWISHMQEVGRFKLPSTYALKERIKGVKEMRIPLISEVGDITFHEISSKVIGDVGYLYFNFHNGAMHSEQCIRLKYAFEHLKESCKVIVLMGGEDFFSNGIHLNILQDSKKHGEDGWSNINAMNDVVKSILFADEVITIASLHRNAGAGGVFLALSCDHVVAQEGVVLNPHYRTLGLSGSEYHTFSLARRVGEEKAGELLNECLPISANRALKIGVIDKVFEYNDYFKSLNEFAQKLCEDEDVYSDFLYEKEDYISQNSSQIEQKKEEELRVMYREFWEEDSSFHKLRYDFVYKVCSLQTPERLKRHKCRGKVSKDSGITSDIVIKH</sequence>
<dbReference type="EMBL" id="AUPZ01000002">
    <property type="protein sequence ID" value="EQB40456.1"/>
    <property type="molecule type" value="Genomic_DNA"/>
</dbReference>
<feature type="domain" description="Formyl transferase C-terminal" evidence="2">
    <location>
        <begin position="130"/>
        <end position="216"/>
    </location>
</feature>
<dbReference type="SUPFAM" id="SSF52096">
    <property type="entry name" value="ClpP/crotonase"/>
    <property type="match status" value="1"/>
</dbReference>
<feature type="domain" description="Formyl transferase N-terminal" evidence="1">
    <location>
        <begin position="2"/>
        <end position="106"/>
    </location>
</feature>
<comment type="caution">
    <text evidence="3">The sequence shown here is derived from an EMBL/GenBank/DDBJ whole genome shotgun (WGS) entry which is preliminary data.</text>
</comment>
<dbReference type="Gene3D" id="3.40.50.12230">
    <property type="match status" value="1"/>
</dbReference>
<dbReference type="InterPro" id="IPR047180">
    <property type="entry name" value="HoxX-like"/>
</dbReference>
<evidence type="ECO:0000313" key="4">
    <source>
        <dbReference type="Proteomes" id="UP000015520"/>
    </source>
</evidence>